<dbReference type="GO" id="GO:0016811">
    <property type="term" value="F:hydrolase activity, acting on carbon-nitrogen (but not peptide) bonds, in linear amides"/>
    <property type="evidence" value="ECO:0007669"/>
    <property type="project" value="InterPro"/>
</dbReference>
<proteinExistence type="predicted"/>
<dbReference type="InterPro" id="IPR013108">
    <property type="entry name" value="Amidohydro_3"/>
</dbReference>
<accession>A0A381VZC8</accession>
<reference evidence="2" key="1">
    <citation type="submission" date="2018-05" db="EMBL/GenBank/DDBJ databases">
        <authorList>
            <person name="Lanie J.A."/>
            <person name="Ng W.-L."/>
            <person name="Kazmierczak K.M."/>
            <person name="Andrzejewski T.M."/>
            <person name="Davidsen T.M."/>
            <person name="Wayne K.J."/>
            <person name="Tettelin H."/>
            <person name="Glass J.I."/>
            <person name="Rusch D."/>
            <person name="Podicherti R."/>
            <person name="Tsui H.-C.T."/>
            <person name="Winkler M.E."/>
        </authorList>
    </citation>
    <scope>NUCLEOTIDE SEQUENCE</scope>
</reference>
<dbReference type="InterPro" id="IPR023100">
    <property type="entry name" value="D-aminoacylase_insert_dom_sf"/>
</dbReference>
<feature type="domain" description="Amidohydrolase 3" evidence="1">
    <location>
        <begin position="50"/>
        <end position="251"/>
    </location>
</feature>
<dbReference type="SUPFAM" id="SSF51556">
    <property type="entry name" value="Metallo-dependent hydrolases"/>
    <property type="match status" value="1"/>
</dbReference>
<organism evidence="2">
    <name type="scientific">marine metagenome</name>
    <dbReference type="NCBI Taxonomy" id="408172"/>
    <lineage>
        <taxon>unclassified sequences</taxon>
        <taxon>metagenomes</taxon>
        <taxon>ecological metagenomes</taxon>
    </lineage>
</organism>
<feature type="domain" description="Amidohydrolase 3" evidence="1">
    <location>
        <begin position="274"/>
        <end position="463"/>
    </location>
</feature>
<dbReference type="Gene3D" id="2.30.40.10">
    <property type="entry name" value="Urease, subunit C, domain 1"/>
    <property type="match status" value="1"/>
</dbReference>
<dbReference type="Gene3D" id="3.30.1490.130">
    <property type="entry name" value="D-aminoacylase. Domain 3"/>
    <property type="match status" value="1"/>
</dbReference>
<evidence type="ECO:0000313" key="2">
    <source>
        <dbReference type="EMBL" id="SVA45645.1"/>
    </source>
</evidence>
<dbReference type="SUPFAM" id="SSF51338">
    <property type="entry name" value="Composite domain of metallo-dependent hydrolases"/>
    <property type="match status" value="1"/>
</dbReference>
<dbReference type="PANTHER" id="PTHR11647:SF1">
    <property type="entry name" value="COLLAPSIN RESPONSE MEDIATOR PROTEIN"/>
    <property type="match status" value="1"/>
</dbReference>
<gene>
    <name evidence="2" type="ORF">METZ01_LOCUS98499</name>
</gene>
<dbReference type="GO" id="GO:0005829">
    <property type="term" value="C:cytosol"/>
    <property type="evidence" value="ECO:0007669"/>
    <property type="project" value="TreeGrafter"/>
</dbReference>
<name>A0A381VZC8_9ZZZZ</name>
<dbReference type="CDD" id="cd01297">
    <property type="entry name" value="D-aminoacylase"/>
    <property type="match status" value="1"/>
</dbReference>
<dbReference type="Pfam" id="PF07969">
    <property type="entry name" value="Amidohydro_3"/>
    <property type="match status" value="2"/>
</dbReference>
<dbReference type="PANTHER" id="PTHR11647">
    <property type="entry name" value="HYDRANTOINASE/DIHYDROPYRIMIDINASE FAMILY MEMBER"/>
    <property type="match status" value="1"/>
</dbReference>
<dbReference type="EMBL" id="UINC01010243">
    <property type="protein sequence ID" value="SVA45645.1"/>
    <property type="molecule type" value="Genomic_DNA"/>
</dbReference>
<dbReference type="InterPro" id="IPR050378">
    <property type="entry name" value="Metallo-dep_Hydrolases_sf"/>
</dbReference>
<evidence type="ECO:0000259" key="1">
    <source>
        <dbReference type="Pfam" id="PF07969"/>
    </source>
</evidence>
<dbReference type="AlphaFoldDB" id="A0A381VZC8"/>
<dbReference type="Gene3D" id="3.20.20.140">
    <property type="entry name" value="Metal-dependent hydrolases"/>
    <property type="match status" value="1"/>
</dbReference>
<dbReference type="GO" id="GO:0016812">
    <property type="term" value="F:hydrolase activity, acting on carbon-nitrogen (but not peptide) bonds, in cyclic amides"/>
    <property type="evidence" value="ECO:0007669"/>
    <property type="project" value="TreeGrafter"/>
</dbReference>
<dbReference type="InterPro" id="IPR011059">
    <property type="entry name" value="Metal-dep_hydrolase_composite"/>
</dbReference>
<sequence length="498" mass="54120">MSQTQNADLILRNARIIDGTGGPSQYGDVAIQDDRLLAVGETGNIQASRELDVGGKVVCPGFVDSHTHDDRLLLSDPNMSCKVSQGVTTVVAGNCGISLAPLQIDHRPPPPLDVLVKHQDQFFSGFGTYLQTLAEEPPSLNALCQVGHTTLRAAVMDSYDRPANAEEVSKMRKMLEDSLEAGACGMSTGLFYAPANAAPTSEVIELARALHEHGAFHTTHMRDEGEGVADSLRETFTIGAEAEIPVVISHHKCSGAPNHGRSLETLAMIDKARKVQALGLDAYPYTAGSTVLSAYRNFEAKKVLITWSEPMPEYAGRELSEIAKELGMSEKEAVEALNPGGGIFFMMDEEDVQRILAFPQTMIGSDGLPSDTHPHPRLWGTFPRVLGHYVREVKLFSLEEAVRKMTSLPAACFGLKERGILKPGNYADLVIFDPDTIVDSATFDDPVRPAQGIEQVMVNGRVVWKDGEHTGDRPGRALRLQDLAPFRFDAHPENVSSI</sequence>
<protein>
    <recommendedName>
        <fullName evidence="1">Amidohydrolase 3 domain-containing protein</fullName>
    </recommendedName>
</protein>
<dbReference type="InterPro" id="IPR032466">
    <property type="entry name" value="Metal_Hydrolase"/>
</dbReference>